<dbReference type="Pfam" id="PF20155">
    <property type="entry name" value="TMP_3"/>
    <property type="match status" value="1"/>
</dbReference>
<feature type="domain" description="Tape measure protein N-terminal" evidence="3">
    <location>
        <begin position="70"/>
        <end position="264"/>
    </location>
</feature>
<gene>
    <name evidence="4" type="ORF">ACFOHV_07160</name>
</gene>
<proteinExistence type="predicted"/>
<feature type="coiled-coil region" evidence="1">
    <location>
        <begin position="336"/>
        <end position="387"/>
    </location>
</feature>
<dbReference type="Proteomes" id="UP001595647">
    <property type="component" value="Unassembled WGS sequence"/>
</dbReference>
<evidence type="ECO:0000259" key="3">
    <source>
        <dbReference type="Pfam" id="PF20155"/>
    </source>
</evidence>
<name>A0ABV7I0W0_9HYPH</name>
<feature type="coiled-coil region" evidence="1">
    <location>
        <begin position="2"/>
        <end position="29"/>
    </location>
</feature>
<dbReference type="EMBL" id="JBHRTG010000007">
    <property type="protein sequence ID" value="MFC3163055.1"/>
    <property type="molecule type" value="Genomic_DNA"/>
</dbReference>
<keyword evidence="1" id="KW-0175">Coiled coil</keyword>
<keyword evidence="5" id="KW-1185">Reference proteome</keyword>
<evidence type="ECO:0000256" key="1">
    <source>
        <dbReference type="SAM" id="Coils"/>
    </source>
</evidence>
<organism evidence="4 5">
    <name type="scientific">Ciceribacter thiooxidans</name>
    <dbReference type="NCBI Taxonomy" id="1969821"/>
    <lineage>
        <taxon>Bacteria</taxon>
        <taxon>Pseudomonadati</taxon>
        <taxon>Pseudomonadota</taxon>
        <taxon>Alphaproteobacteria</taxon>
        <taxon>Hyphomicrobiales</taxon>
        <taxon>Rhizobiaceae</taxon>
        <taxon>Ciceribacter</taxon>
    </lineage>
</organism>
<evidence type="ECO:0000256" key="2">
    <source>
        <dbReference type="SAM" id="MobiDB-lite"/>
    </source>
</evidence>
<protein>
    <submittedName>
        <fullName evidence="4">Tape measure protein</fullName>
    </submittedName>
</protein>
<evidence type="ECO:0000313" key="4">
    <source>
        <dbReference type="EMBL" id="MFC3163055.1"/>
    </source>
</evidence>
<dbReference type="InterPro" id="IPR013491">
    <property type="entry name" value="Tape_meas_N"/>
</dbReference>
<evidence type="ECO:0000313" key="5">
    <source>
        <dbReference type="Proteomes" id="UP001595647"/>
    </source>
</evidence>
<accession>A0ABV7I0W0</accession>
<reference evidence="5" key="1">
    <citation type="journal article" date="2019" name="Int. J. Syst. Evol. Microbiol.">
        <title>The Global Catalogue of Microorganisms (GCM) 10K type strain sequencing project: providing services to taxonomists for standard genome sequencing and annotation.</title>
        <authorList>
            <consortium name="The Broad Institute Genomics Platform"/>
            <consortium name="The Broad Institute Genome Sequencing Center for Infectious Disease"/>
            <person name="Wu L."/>
            <person name="Ma J."/>
        </authorList>
    </citation>
    <scope>NUCLEOTIDE SEQUENCE [LARGE SCALE GENOMIC DNA]</scope>
    <source>
        <strain evidence="5">KCTC 52231</strain>
    </source>
</reference>
<dbReference type="RefSeq" id="WP_378143352.1">
    <property type="nucleotide sequence ID" value="NZ_JBHRTG010000007.1"/>
</dbReference>
<comment type="caution">
    <text evidence="4">The sequence shown here is derived from an EMBL/GenBank/DDBJ whole genome shotgun (WGS) entry which is preliminary data.</text>
</comment>
<dbReference type="NCBIfam" id="TIGR02675">
    <property type="entry name" value="tape_meas_nterm"/>
    <property type="match status" value="1"/>
</dbReference>
<feature type="region of interest" description="Disordered" evidence="2">
    <location>
        <begin position="397"/>
        <end position="458"/>
    </location>
</feature>
<sequence length="726" mass="76250">MAITAERLIVSLEAQIKQFANEMAKASAIANKRMAQVEKRFMQANKNVSSSMLGLGRGMLAAFAGGTIVREMIELSDSATRIDNALKVAGLSGAELERVYKGLAKAAMDNAVPLETLAVLYGKAAQAQKELGVTTEELGGFTNNVALALRVAGTDAQAASGALLQLGQALGSGTVHAEEFGSILEGAPTIAQAAAAGLKEAGGSVSKLKQLVVDGAISSRTFFRAFEAGSVILEEKVAGSTFTVGQATTNLWNSLTDVAREFNNSTWAAKRFAGGINDVATVIQDVDVSGFIERIRTAKSEFEDFLHSAGNADAFKALNEALGGADAEGRAFNPDVSEAETKIAGLEREIKILQERIKLNTSLDINNTEALARLAEVRSELARLRADAANMPETVEGISTVGDPLTGSTNGLMGGSSTRGGRRKPVVVDPVSVKDNPPPPGKSKSGSKSKVSDYEREVEQIRERTAAITAETSAMASLNPLIDDFGYTLEYARAKQELLSAAQKAGLDITPKLEQSIDAMASGYANAAAEAEKLAQKQDKIVERADFFAQTTYDAFSKLIPKIETGNEALDGFLNTLIEAVAQAALLGTGPFAGVGGGGGLLGSLFQAFPFADGGVARFGKPLKTFANGGVSRTAAIFGETGRAEAAVPLPDGRRIPVDLRAPARTGGGDTLTLNMNVSVAGTGDKELIANMEAAADRSTQKALKRYDGRLPYRIQEINRNPNKIK</sequence>